<feature type="region of interest" description="Disordered" evidence="1">
    <location>
        <begin position="235"/>
        <end position="261"/>
    </location>
</feature>
<dbReference type="AlphaFoldDB" id="A0A7K3M647"/>
<reference evidence="2 3" key="1">
    <citation type="submission" date="2019-11" db="EMBL/GenBank/DDBJ databases">
        <authorList>
            <person name="Li X.-J."/>
            <person name="Feng X.-M."/>
        </authorList>
    </citation>
    <scope>NUCLEOTIDE SEQUENCE [LARGE SCALE GENOMIC DNA]</scope>
    <source>
        <strain evidence="2 3">XMNu-373</strain>
    </source>
</reference>
<proteinExistence type="predicted"/>
<feature type="region of interest" description="Disordered" evidence="1">
    <location>
        <begin position="161"/>
        <end position="206"/>
    </location>
</feature>
<accession>A0A7K3M647</accession>
<name>A0A7K3M647_9ACTN</name>
<feature type="compositionally biased region" description="Basic and acidic residues" evidence="1">
    <location>
        <begin position="318"/>
        <end position="333"/>
    </location>
</feature>
<keyword evidence="3" id="KW-1185">Reference proteome</keyword>
<dbReference type="EMBL" id="WLZY01000005">
    <property type="protein sequence ID" value="NDL58372.1"/>
    <property type="molecule type" value="Genomic_DNA"/>
</dbReference>
<dbReference type="Gene3D" id="1.20.120.330">
    <property type="entry name" value="Nucleotidyltransferases domain 2"/>
    <property type="match status" value="1"/>
</dbReference>
<dbReference type="RefSeq" id="WP_162451087.1">
    <property type="nucleotide sequence ID" value="NZ_WLZY01000005.1"/>
</dbReference>
<evidence type="ECO:0000313" key="3">
    <source>
        <dbReference type="Proteomes" id="UP000460435"/>
    </source>
</evidence>
<organism evidence="2 3">
    <name type="scientific">Phytoactinopolyspora mesophila</name>
    <dbReference type="NCBI Taxonomy" id="2650750"/>
    <lineage>
        <taxon>Bacteria</taxon>
        <taxon>Bacillati</taxon>
        <taxon>Actinomycetota</taxon>
        <taxon>Actinomycetes</taxon>
        <taxon>Jiangellales</taxon>
        <taxon>Jiangellaceae</taxon>
        <taxon>Phytoactinopolyspora</taxon>
    </lineage>
</organism>
<feature type="compositionally biased region" description="Basic and acidic residues" evidence="1">
    <location>
        <begin position="291"/>
        <end position="312"/>
    </location>
</feature>
<protein>
    <submittedName>
        <fullName evidence="2">Uncharacterized protein</fullName>
    </submittedName>
</protein>
<comment type="caution">
    <text evidence="2">The sequence shown here is derived from an EMBL/GenBank/DDBJ whole genome shotgun (WGS) entry which is preliminary data.</text>
</comment>
<gene>
    <name evidence="2" type="ORF">F7O44_14985</name>
</gene>
<feature type="region of interest" description="Disordered" evidence="1">
    <location>
        <begin position="281"/>
        <end position="333"/>
    </location>
</feature>
<dbReference type="Proteomes" id="UP000460435">
    <property type="component" value="Unassembled WGS sequence"/>
</dbReference>
<evidence type="ECO:0000313" key="2">
    <source>
        <dbReference type="EMBL" id="NDL58372.1"/>
    </source>
</evidence>
<evidence type="ECO:0000256" key="1">
    <source>
        <dbReference type="SAM" id="MobiDB-lite"/>
    </source>
</evidence>
<sequence>MRSEDAALDIAEASARLYSAPLPEFVATRDALAKEVTDKAAAKRIRGLRKPTVPAWLANQLARRHPDDMETLVRTGDEMRAATANRDGRRLRELSAEGRQIVGTLVQHARRIADETGQAVSGDAAEALETTLHAAMADPGAAQVVLTGRLARPLGHAGFGAADVAGDPVDTMSPARPEPDPSAPPSADVQGTDGVETAVGTTDQSPGLVQASADVAAAEAVVDQRTAERLEAARRLDEAQQAREDARDDAETARRTADEARDELERIRLEFEEAQRVFEAAQTELEQAEAESERAGSEARAAEHELQAREAELNQARRAADEARERRRRAATD</sequence>